<dbReference type="InterPro" id="IPR022935">
    <property type="entry name" value="ClpS"/>
</dbReference>
<comment type="similarity">
    <text evidence="1">Belongs to the ClpS family.</text>
</comment>
<dbReference type="SUPFAM" id="SSF54736">
    <property type="entry name" value="ClpS-like"/>
    <property type="match status" value="1"/>
</dbReference>
<dbReference type="PANTHER" id="PTHR33473:SF19">
    <property type="entry name" value="ATP-DEPENDENT CLP PROTEASE ADAPTER PROTEIN CLPS"/>
    <property type="match status" value="1"/>
</dbReference>
<dbReference type="Pfam" id="PF02617">
    <property type="entry name" value="ClpS"/>
    <property type="match status" value="1"/>
</dbReference>
<comment type="subunit">
    <text evidence="1">Binds to the N-terminal domain of the chaperone ClpA.</text>
</comment>
<dbReference type="GO" id="GO:0030163">
    <property type="term" value="P:protein catabolic process"/>
    <property type="evidence" value="ECO:0007669"/>
    <property type="project" value="InterPro"/>
</dbReference>
<accession>A0A934HV46</accession>
<dbReference type="AlphaFoldDB" id="A0A934HV46"/>
<feature type="domain" description="Adaptor protein ClpS core" evidence="2">
    <location>
        <begin position="16"/>
        <end position="94"/>
    </location>
</feature>
<dbReference type="GO" id="GO:0008233">
    <property type="term" value="F:peptidase activity"/>
    <property type="evidence" value="ECO:0007669"/>
    <property type="project" value="UniProtKB-KW"/>
</dbReference>
<keyword evidence="3" id="KW-0378">Hydrolase</keyword>
<comment type="function">
    <text evidence="1">Involved in the modulation of the specificity of the ClpAP-mediated ATP-dependent protein degradation.</text>
</comment>
<proteinExistence type="inferred from homology"/>
<organism evidence="3 4">
    <name type="scientific">Clostridium aciditolerans</name>
    <dbReference type="NCBI Taxonomy" id="339861"/>
    <lineage>
        <taxon>Bacteria</taxon>
        <taxon>Bacillati</taxon>
        <taxon>Bacillota</taxon>
        <taxon>Clostridia</taxon>
        <taxon>Eubacteriales</taxon>
        <taxon>Clostridiaceae</taxon>
        <taxon>Clostridium</taxon>
    </lineage>
</organism>
<evidence type="ECO:0000259" key="2">
    <source>
        <dbReference type="Pfam" id="PF02617"/>
    </source>
</evidence>
<dbReference type="InterPro" id="IPR003769">
    <property type="entry name" value="ClpS_core"/>
</dbReference>
<evidence type="ECO:0000313" key="3">
    <source>
        <dbReference type="EMBL" id="MBI6871432.1"/>
    </source>
</evidence>
<dbReference type="Gene3D" id="3.30.1390.10">
    <property type="match status" value="1"/>
</dbReference>
<protein>
    <recommendedName>
        <fullName evidence="1">ATP-dependent Clp protease adapter protein ClpS</fullName>
    </recommendedName>
</protein>
<gene>
    <name evidence="1" type="primary">clpS</name>
    <name evidence="3" type="ORF">I6U51_01765</name>
</gene>
<sequence>MSQKSILKEDTKIKIKKPKMYKVLVHNDDYTTMEFVIEVLVKVFKKQVIEATKIMYDVHRVGIGVAGIYSYDIAATKTVQAVNMAEESGFPLKFSMEEE</sequence>
<dbReference type="EMBL" id="JAEEGB010000003">
    <property type="protein sequence ID" value="MBI6871432.1"/>
    <property type="molecule type" value="Genomic_DNA"/>
</dbReference>
<name>A0A934HV46_9CLOT</name>
<dbReference type="Proteomes" id="UP000622687">
    <property type="component" value="Unassembled WGS sequence"/>
</dbReference>
<reference evidence="3" key="1">
    <citation type="submission" date="2020-12" db="EMBL/GenBank/DDBJ databases">
        <title>Clostridium thailandense sp. nov., a novel acetogenic bacterium isolated from peat land soil in Thailand.</title>
        <authorList>
            <person name="Chaikitkaew S."/>
            <person name="Birkeland N.K."/>
        </authorList>
    </citation>
    <scope>NUCLEOTIDE SEQUENCE</scope>
    <source>
        <strain evidence="3">DSM 17425</strain>
    </source>
</reference>
<dbReference type="RefSeq" id="WP_211140885.1">
    <property type="nucleotide sequence ID" value="NZ_JAEEGB010000003.1"/>
</dbReference>
<dbReference type="FunFam" id="3.30.1390.10:FF:000002">
    <property type="entry name" value="ATP-dependent Clp protease adapter protein ClpS"/>
    <property type="match status" value="1"/>
</dbReference>
<evidence type="ECO:0000313" key="4">
    <source>
        <dbReference type="Proteomes" id="UP000622687"/>
    </source>
</evidence>
<dbReference type="HAMAP" id="MF_00302">
    <property type="entry name" value="ClpS"/>
    <property type="match status" value="1"/>
</dbReference>
<dbReference type="GO" id="GO:0006508">
    <property type="term" value="P:proteolysis"/>
    <property type="evidence" value="ECO:0007669"/>
    <property type="project" value="UniProtKB-UniRule"/>
</dbReference>
<dbReference type="InterPro" id="IPR014719">
    <property type="entry name" value="Ribosomal_bL12_C/ClpS-like"/>
</dbReference>
<dbReference type="PANTHER" id="PTHR33473">
    <property type="entry name" value="ATP-DEPENDENT CLP PROTEASE ADAPTER PROTEIN CLPS1, CHLOROPLASTIC"/>
    <property type="match status" value="1"/>
</dbReference>
<keyword evidence="4" id="KW-1185">Reference proteome</keyword>
<keyword evidence="3" id="KW-0645">Protease</keyword>
<comment type="caution">
    <text evidence="3">The sequence shown here is derived from an EMBL/GenBank/DDBJ whole genome shotgun (WGS) entry which is preliminary data.</text>
</comment>
<evidence type="ECO:0000256" key="1">
    <source>
        <dbReference type="HAMAP-Rule" id="MF_00302"/>
    </source>
</evidence>